<keyword evidence="2" id="KW-1185">Reference proteome</keyword>
<gene>
    <name evidence="1" type="ORF">ADL12_40095</name>
</gene>
<sequence length="110" mass="12481">MRQRQLCDRPAFTTLVYLMPALRVAVLAYHMPPEREVSYRIDCARALCLSGPVDEAFNELREAERTPSQLARNNPRVREMLRGLRKQTLVTGGSHSSGPLAMAQRCRVVQ</sequence>
<dbReference type="AlphaFoldDB" id="A0A101JAL5"/>
<reference evidence="2" key="1">
    <citation type="submission" date="2015-10" db="EMBL/GenBank/DDBJ databases">
        <authorList>
            <person name="Ju K.-S."/>
            <person name="Doroghazi J.R."/>
            <person name="Metcalf W.W."/>
        </authorList>
    </citation>
    <scope>NUCLEOTIDE SEQUENCE [LARGE SCALE GENOMIC DNA]</scope>
    <source>
        <strain evidence="2">NRRL 3151</strain>
    </source>
</reference>
<dbReference type="Proteomes" id="UP000053923">
    <property type="component" value="Unassembled WGS sequence"/>
</dbReference>
<proteinExistence type="predicted"/>
<protein>
    <submittedName>
        <fullName evidence="1">Uncharacterized protein</fullName>
    </submittedName>
</protein>
<comment type="caution">
    <text evidence="1">The sequence shown here is derived from an EMBL/GenBank/DDBJ whole genome shotgun (WGS) entry which is preliminary data.</text>
</comment>
<evidence type="ECO:0000313" key="1">
    <source>
        <dbReference type="EMBL" id="KUL23271.1"/>
    </source>
</evidence>
<organism evidence="1 2">
    <name type="scientific">Streptomyces regalis</name>
    <dbReference type="NCBI Taxonomy" id="68262"/>
    <lineage>
        <taxon>Bacteria</taxon>
        <taxon>Bacillati</taxon>
        <taxon>Actinomycetota</taxon>
        <taxon>Actinomycetes</taxon>
        <taxon>Kitasatosporales</taxon>
        <taxon>Streptomycetaceae</taxon>
        <taxon>Streptomyces</taxon>
    </lineage>
</organism>
<evidence type="ECO:0000313" key="2">
    <source>
        <dbReference type="Proteomes" id="UP000053923"/>
    </source>
</evidence>
<accession>A0A101JAL5</accession>
<dbReference type="EMBL" id="LLZG01000388">
    <property type="protein sequence ID" value="KUL23271.1"/>
    <property type="molecule type" value="Genomic_DNA"/>
</dbReference>
<name>A0A101JAL5_9ACTN</name>